<dbReference type="PROSITE" id="PS00514">
    <property type="entry name" value="FIBRINOGEN_C_1"/>
    <property type="match status" value="1"/>
</dbReference>
<evidence type="ECO:0000256" key="2">
    <source>
        <dbReference type="SAM" id="SignalP"/>
    </source>
</evidence>
<dbReference type="SMART" id="SM00186">
    <property type="entry name" value="FBG"/>
    <property type="match status" value="1"/>
</dbReference>
<dbReference type="Gene3D" id="3.90.215.10">
    <property type="entry name" value="Gamma Fibrinogen, chain A, domain 1"/>
    <property type="match status" value="1"/>
</dbReference>
<dbReference type="SUPFAM" id="SSF56496">
    <property type="entry name" value="Fibrinogen C-terminal domain-like"/>
    <property type="match status" value="1"/>
</dbReference>
<dbReference type="Pfam" id="PF00147">
    <property type="entry name" value="Fibrinogen_C"/>
    <property type="match status" value="1"/>
</dbReference>
<proteinExistence type="predicted"/>
<keyword evidence="2" id="KW-0732">Signal</keyword>
<gene>
    <name evidence="5" type="primary">LOC101860861</name>
</gene>
<dbReference type="InterPro" id="IPR014716">
    <property type="entry name" value="Fibrinogen_a/b/g_C_1"/>
</dbReference>
<evidence type="ECO:0000313" key="5">
    <source>
        <dbReference type="RefSeq" id="XP_005089804.1"/>
    </source>
</evidence>
<keyword evidence="4" id="KW-1185">Reference proteome</keyword>
<dbReference type="RefSeq" id="XP_005089804.1">
    <property type="nucleotide sequence ID" value="XM_005089747.3"/>
</dbReference>
<dbReference type="InterPro" id="IPR020837">
    <property type="entry name" value="Fibrinogen_CS"/>
</dbReference>
<dbReference type="CDD" id="cd00087">
    <property type="entry name" value="FReD"/>
    <property type="match status" value="1"/>
</dbReference>
<sequence length="242" mass="27257">MAPSYNILTLIGPLCLMLISGTEQLTNGDVTVQLACSSWPHTCADVQGSNPHPVVTLSNGLEVVCDTVTDNGGWVVMQRRASADVDFYLNWADYKYGFGDVYGNFWLGLEKVHQLTFKRRYELRIDITFNGQDYYANYDNFTLFGEAENYRIRVSGYSGNSSDGLTYHNDQPFTTKDRDNDAKSSNNCAVEYHGAWWYKACHDSNLNGKWGSQEYGEGLVWGTTTGDYDSATFSEMKIRPLD</sequence>
<name>A0ABM0JBF4_APLCA</name>
<evidence type="ECO:0000256" key="1">
    <source>
        <dbReference type="ARBA" id="ARBA00023157"/>
    </source>
</evidence>
<feature type="signal peptide" evidence="2">
    <location>
        <begin position="1"/>
        <end position="24"/>
    </location>
</feature>
<dbReference type="InterPro" id="IPR050373">
    <property type="entry name" value="Fibrinogen_C-term_domain"/>
</dbReference>
<dbReference type="Proteomes" id="UP000694888">
    <property type="component" value="Unplaced"/>
</dbReference>
<keyword evidence="1" id="KW-1015">Disulfide bond</keyword>
<evidence type="ECO:0000313" key="4">
    <source>
        <dbReference type="Proteomes" id="UP000694888"/>
    </source>
</evidence>
<protein>
    <submittedName>
        <fullName evidence="5">Ficolin-1</fullName>
    </submittedName>
</protein>
<organism evidence="4 5">
    <name type="scientific">Aplysia californica</name>
    <name type="common">California sea hare</name>
    <dbReference type="NCBI Taxonomy" id="6500"/>
    <lineage>
        <taxon>Eukaryota</taxon>
        <taxon>Metazoa</taxon>
        <taxon>Spiralia</taxon>
        <taxon>Lophotrochozoa</taxon>
        <taxon>Mollusca</taxon>
        <taxon>Gastropoda</taxon>
        <taxon>Heterobranchia</taxon>
        <taxon>Euthyneura</taxon>
        <taxon>Tectipleura</taxon>
        <taxon>Aplysiida</taxon>
        <taxon>Aplysioidea</taxon>
        <taxon>Aplysiidae</taxon>
        <taxon>Aplysia</taxon>
    </lineage>
</organism>
<dbReference type="InterPro" id="IPR036056">
    <property type="entry name" value="Fibrinogen-like_C"/>
</dbReference>
<feature type="chain" id="PRO_5045157548" evidence="2">
    <location>
        <begin position="25"/>
        <end position="242"/>
    </location>
</feature>
<reference evidence="5" key="1">
    <citation type="submission" date="2025-08" db="UniProtKB">
        <authorList>
            <consortium name="RefSeq"/>
        </authorList>
    </citation>
    <scope>IDENTIFICATION</scope>
</reference>
<dbReference type="GeneID" id="101860861"/>
<dbReference type="PROSITE" id="PS51406">
    <property type="entry name" value="FIBRINOGEN_C_2"/>
    <property type="match status" value="1"/>
</dbReference>
<dbReference type="InterPro" id="IPR002181">
    <property type="entry name" value="Fibrinogen_a/b/g_C_dom"/>
</dbReference>
<accession>A0ABM0JBF4</accession>
<feature type="domain" description="Fibrinogen C-terminal" evidence="3">
    <location>
        <begin position="34"/>
        <end position="242"/>
    </location>
</feature>
<evidence type="ECO:0000259" key="3">
    <source>
        <dbReference type="PROSITE" id="PS51406"/>
    </source>
</evidence>
<dbReference type="PANTHER" id="PTHR19143">
    <property type="entry name" value="FIBRINOGEN/TENASCIN/ANGIOPOEITIN"/>
    <property type="match status" value="1"/>
</dbReference>